<gene>
    <name evidence="1" type="ORF">L6164_033565</name>
</gene>
<name>A0ACB9KSB2_BAUVA</name>
<comment type="caution">
    <text evidence="1">The sequence shown here is derived from an EMBL/GenBank/DDBJ whole genome shotgun (WGS) entry which is preliminary data.</text>
</comment>
<reference evidence="1 2" key="1">
    <citation type="journal article" date="2022" name="DNA Res.">
        <title>Chromosomal-level genome assembly of the orchid tree Bauhinia variegata (Leguminosae; Cercidoideae) supports the allotetraploid origin hypothesis of Bauhinia.</title>
        <authorList>
            <person name="Zhong Y."/>
            <person name="Chen Y."/>
            <person name="Zheng D."/>
            <person name="Pang J."/>
            <person name="Liu Y."/>
            <person name="Luo S."/>
            <person name="Meng S."/>
            <person name="Qian L."/>
            <person name="Wei D."/>
            <person name="Dai S."/>
            <person name="Zhou R."/>
        </authorList>
    </citation>
    <scope>NUCLEOTIDE SEQUENCE [LARGE SCALE GENOMIC DNA]</scope>
    <source>
        <strain evidence="1">BV-YZ2020</strain>
    </source>
</reference>
<evidence type="ECO:0000313" key="2">
    <source>
        <dbReference type="Proteomes" id="UP000828941"/>
    </source>
</evidence>
<sequence>MVAAMTVTFTVFSSCSSPFVCQAMAEVTEMNMRRETMPYLRTENENLDEIRYRVLSANLELISARMGANVEKRKYEQTIQRLFQLLKIACQERDEARDKLQLLLRKFQQPMVAETRTSISQARAQDSVLCTKESKALTCRSCDLSLASCQTRDGHSSMGFSHARIVDSSNCTFPKQRSHESRTGKNKEEIFPSRDITVDRASMVIDKKVWGKPLPQKGRLLRTVTEAGPLLQTLLVPSPSSSSCIPTKRTHDSFSAKINDRASETTSASVPTCLSLAFPGNSHIPSQKSSSASGSAGLPVKKKQMLCLDTELDMTPKQKLTGKKRKLL</sequence>
<keyword evidence="2" id="KW-1185">Reference proteome</keyword>
<evidence type="ECO:0000313" key="1">
    <source>
        <dbReference type="EMBL" id="KAI4300156.1"/>
    </source>
</evidence>
<dbReference type="EMBL" id="CM039438">
    <property type="protein sequence ID" value="KAI4300156.1"/>
    <property type="molecule type" value="Genomic_DNA"/>
</dbReference>
<protein>
    <submittedName>
        <fullName evidence="1">Uncharacterized protein</fullName>
    </submittedName>
</protein>
<organism evidence="1 2">
    <name type="scientific">Bauhinia variegata</name>
    <name type="common">Purple orchid tree</name>
    <name type="synonym">Phanera variegata</name>
    <dbReference type="NCBI Taxonomy" id="167791"/>
    <lineage>
        <taxon>Eukaryota</taxon>
        <taxon>Viridiplantae</taxon>
        <taxon>Streptophyta</taxon>
        <taxon>Embryophyta</taxon>
        <taxon>Tracheophyta</taxon>
        <taxon>Spermatophyta</taxon>
        <taxon>Magnoliopsida</taxon>
        <taxon>eudicotyledons</taxon>
        <taxon>Gunneridae</taxon>
        <taxon>Pentapetalae</taxon>
        <taxon>rosids</taxon>
        <taxon>fabids</taxon>
        <taxon>Fabales</taxon>
        <taxon>Fabaceae</taxon>
        <taxon>Cercidoideae</taxon>
        <taxon>Cercideae</taxon>
        <taxon>Bauhiniinae</taxon>
        <taxon>Bauhinia</taxon>
    </lineage>
</organism>
<accession>A0ACB9KSB2</accession>
<proteinExistence type="predicted"/>
<dbReference type="Proteomes" id="UP000828941">
    <property type="component" value="Chromosome 13"/>
</dbReference>